<dbReference type="Gene3D" id="2.60.40.10">
    <property type="entry name" value="Immunoglobulins"/>
    <property type="match status" value="1"/>
</dbReference>
<dbReference type="InterPro" id="IPR000601">
    <property type="entry name" value="PKD_dom"/>
</dbReference>
<reference evidence="2 3" key="1">
    <citation type="submission" date="2015-09" db="EMBL/GenBank/DDBJ databases">
        <title>Draft genome sequence of Acidiplasma aeolicum DSM 18409.</title>
        <authorList>
            <person name="Hemp J."/>
        </authorList>
    </citation>
    <scope>NUCLEOTIDE SEQUENCE [LARGE SCALE GENOMIC DNA]</scope>
    <source>
        <strain evidence="2 3">V</strain>
    </source>
</reference>
<dbReference type="Proteomes" id="UP000050515">
    <property type="component" value="Unassembled WGS sequence"/>
</dbReference>
<gene>
    <name evidence="2" type="ORF">SE19_01705</name>
</gene>
<dbReference type="PROSITE" id="PS50093">
    <property type="entry name" value="PKD"/>
    <property type="match status" value="1"/>
</dbReference>
<dbReference type="EMBL" id="LJCQ01000101">
    <property type="protein sequence ID" value="KPV47291.1"/>
    <property type="molecule type" value="Genomic_DNA"/>
</dbReference>
<feature type="domain" description="PKD" evidence="1">
    <location>
        <begin position="154"/>
        <end position="239"/>
    </location>
</feature>
<protein>
    <recommendedName>
        <fullName evidence="1">PKD domain-containing protein</fullName>
    </recommendedName>
</protein>
<feature type="non-terminal residue" evidence="2">
    <location>
        <position position="304"/>
    </location>
</feature>
<evidence type="ECO:0000313" key="3">
    <source>
        <dbReference type="Proteomes" id="UP000050515"/>
    </source>
</evidence>
<dbReference type="InterPro" id="IPR035986">
    <property type="entry name" value="PKD_dom_sf"/>
</dbReference>
<name>A0A0P9ETC0_9ARCH</name>
<dbReference type="RefSeq" id="WP_157438719.1">
    <property type="nucleotide sequence ID" value="NZ_LJCQ01000101.1"/>
</dbReference>
<dbReference type="InterPro" id="IPR013783">
    <property type="entry name" value="Ig-like_fold"/>
</dbReference>
<comment type="caution">
    <text evidence="2">The sequence shown here is derived from an EMBL/GenBank/DDBJ whole genome shotgun (WGS) entry which is preliminary data.</text>
</comment>
<dbReference type="SUPFAM" id="SSF49299">
    <property type="entry name" value="PKD domain"/>
    <property type="match status" value="1"/>
</dbReference>
<dbReference type="AlphaFoldDB" id="A0A0P9ETC0"/>
<evidence type="ECO:0000313" key="2">
    <source>
        <dbReference type="EMBL" id="KPV47291.1"/>
    </source>
</evidence>
<dbReference type="Pfam" id="PF00801">
    <property type="entry name" value="PKD"/>
    <property type="match status" value="1"/>
</dbReference>
<accession>A0A0P9ETC0</accession>
<sequence length="304" mass="31531">MDKKKLIAYAFVLIMLVRGFAALASVPSSQPENETGSGSGISECVNVDSGIVISTISVPHSTYDVGQTIPFTVSTTYNPDSASEGGHIYAYVDGSCKDGWNLATGTETFTYTPTSDSSVTFYVHACYAFDAGHGIVDDTGNSPTGTITVNSNISSVSISASHNPADAGQSFSSSISGGTSPYTYSWTIYNGDSTSDSSLATSSSSSFSYTFGSSGYYLVTLSVTDATGDTYSNSMTETVDPALSLSLSETHNPSDLGQSITYDSSVSGGSGTYSSYSYVLYNGTSTSDGELASGSTSSFSYTYD</sequence>
<proteinExistence type="predicted"/>
<evidence type="ECO:0000259" key="1">
    <source>
        <dbReference type="PROSITE" id="PS50093"/>
    </source>
</evidence>
<organism evidence="2 3">
    <name type="scientific">Acidiplasma aeolicum</name>
    <dbReference type="NCBI Taxonomy" id="507754"/>
    <lineage>
        <taxon>Archaea</taxon>
        <taxon>Methanobacteriati</taxon>
        <taxon>Thermoplasmatota</taxon>
        <taxon>Thermoplasmata</taxon>
        <taxon>Thermoplasmatales</taxon>
        <taxon>Ferroplasmaceae</taxon>
        <taxon>Acidiplasma</taxon>
    </lineage>
</organism>